<gene>
    <name evidence="1" type="ORF">Goklo_016734</name>
</gene>
<sequence>MNEELAELNIEDREEEDALLLPIDPGFQILAYEHCGVHISYLGVKRFLFKFFHEMDVERVVY</sequence>
<proteinExistence type="predicted"/>
<organism evidence="1 2">
    <name type="scientific">Gossypium klotzschianum</name>
    <dbReference type="NCBI Taxonomy" id="34286"/>
    <lineage>
        <taxon>Eukaryota</taxon>
        <taxon>Viridiplantae</taxon>
        <taxon>Streptophyta</taxon>
        <taxon>Embryophyta</taxon>
        <taxon>Tracheophyta</taxon>
        <taxon>Spermatophyta</taxon>
        <taxon>Magnoliopsida</taxon>
        <taxon>eudicotyledons</taxon>
        <taxon>Gunneridae</taxon>
        <taxon>Pentapetalae</taxon>
        <taxon>rosids</taxon>
        <taxon>malvids</taxon>
        <taxon>Malvales</taxon>
        <taxon>Malvaceae</taxon>
        <taxon>Malvoideae</taxon>
        <taxon>Gossypium</taxon>
    </lineage>
</organism>
<dbReference type="Proteomes" id="UP000593573">
    <property type="component" value="Unassembled WGS sequence"/>
</dbReference>
<dbReference type="EMBL" id="JABFAB010000005">
    <property type="protein sequence ID" value="MBA0649131.1"/>
    <property type="molecule type" value="Genomic_DNA"/>
</dbReference>
<comment type="caution">
    <text evidence="1">The sequence shown here is derived from an EMBL/GenBank/DDBJ whole genome shotgun (WGS) entry which is preliminary data.</text>
</comment>
<reference evidence="1 2" key="1">
    <citation type="journal article" date="2019" name="Genome Biol. Evol.">
        <title>Insights into the evolution of the New World diploid cottons (Gossypium, subgenus Houzingenia) based on genome sequencing.</title>
        <authorList>
            <person name="Grover C.E."/>
            <person name="Arick M.A. 2nd"/>
            <person name="Thrash A."/>
            <person name="Conover J.L."/>
            <person name="Sanders W.S."/>
            <person name="Peterson D.G."/>
            <person name="Frelichowski J.E."/>
            <person name="Scheffler J.A."/>
            <person name="Scheffler B.E."/>
            <person name="Wendel J.F."/>
        </authorList>
    </citation>
    <scope>NUCLEOTIDE SEQUENCE [LARGE SCALE GENOMIC DNA]</scope>
    <source>
        <strain evidence="1">57</strain>
        <tissue evidence="1">Leaf</tissue>
    </source>
</reference>
<protein>
    <submittedName>
        <fullName evidence="1">Uncharacterized protein</fullName>
    </submittedName>
</protein>
<dbReference type="OrthoDB" id="10435089at2759"/>
<evidence type="ECO:0000313" key="2">
    <source>
        <dbReference type="Proteomes" id="UP000593573"/>
    </source>
</evidence>
<dbReference type="AlphaFoldDB" id="A0A7J8UFC4"/>
<name>A0A7J8UFC4_9ROSI</name>
<keyword evidence="2" id="KW-1185">Reference proteome</keyword>
<accession>A0A7J8UFC4</accession>
<evidence type="ECO:0000313" key="1">
    <source>
        <dbReference type="EMBL" id="MBA0649131.1"/>
    </source>
</evidence>